<dbReference type="PANTHER" id="PTHR30435">
    <property type="entry name" value="FLAGELLAR PROTEIN"/>
    <property type="match status" value="1"/>
</dbReference>
<comment type="subcellular location">
    <subcellularLocation>
        <location evidence="1 6">Bacterial flagellum basal body</location>
    </subcellularLocation>
</comment>
<evidence type="ECO:0000259" key="7">
    <source>
        <dbReference type="Pfam" id="PF00460"/>
    </source>
</evidence>
<proteinExistence type="inferred from homology"/>
<dbReference type="InterPro" id="IPR001444">
    <property type="entry name" value="Flag_bb_rod_N"/>
</dbReference>
<dbReference type="PIRSF" id="PIRSF002889">
    <property type="entry name" value="Rod_FlgB"/>
    <property type="match status" value="1"/>
</dbReference>
<organism evidence="8 9">
    <name type="scientific">Roseateles depolymerans</name>
    <dbReference type="NCBI Taxonomy" id="76731"/>
    <lineage>
        <taxon>Bacteria</taxon>
        <taxon>Pseudomonadati</taxon>
        <taxon>Pseudomonadota</taxon>
        <taxon>Betaproteobacteria</taxon>
        <taxon>Burkholderiales</taxon>
        <taxon>Sphaerotilaceae</taxon>
        <taxon>Roseateles</taxon>
    </lineage>
</organism>
<dbReference type="PANTHER" id="PTHR30435:SF12">
    <property type="entry name" value="FLAGELLAR BASAL BODY ROD PROTEIN FLGB"/>
    <property type="match status" value="1"/>
</dbReference>
<evidence type="ECO:0000256" key="1">
    <source>
        <dbReference type="ARBA" id="ARBA00004117"/>
    </source>
</evidence>
<dbReference type="GO" id="GO:0030694">
    <property type="term" value="C:bacterial-type flagellum basal body, rod"/>
    <property type="evidence" value="ECO:0007669"/>
    <property type="project" value="InterPro"/>
</dbReference>
<evidence type="ECO:0000313" key="9">
    <source>
        <dbReference type="Proteomes" id="UP000249633"/>
    </source>
</evidence>
<dbReference type="Pfam" id="PF00460">
    <property type="entry name" value="Flg_bb_rod"/>
    <property type="match status" value="1"/>
</dbReference>
<name>A0A2W5F956_9BURK</name>
<keyword evidence="8" id="KW-0966">Cell projection</keyword>
<dbReference type="Proteomes" id="UP000249633">
    <property type="component" value="Unassembled WGS sequence"/>
</dbReference>
<keyword evidence="8" id="KW-0969">Cilium</keyword>
<dbReference type="NCBIfam" id="TIGR01396">
    <property type="entry name" value="FlgB"/>
    <property type="match status" value="1"/>
</dbReference>
<dbReference type="EMBL" id="QFOD01000029">
    <property type="protein sequence ID" value="PZP27542.1"/>
    <property type="molecule type" value="Genomic_DNA"/>
</dbReference>
<dbReference type="AlphaFoldDB" id="A0A2W5F956"/>
<evidence type="ECO:0000256" key="3">
    <source>
        <dbReference type="ARBA" id="ARBA00014376"/>
    </source>
</evidence>
<dbReference type="GO" id="GO:0071978">
    <property type="term" value="P:bacterial-type flagellum-dependent swarming motility"/>
    <property type="evidence" value="ECO:0007669"/>
    <property type="project" value="TreeGrafter"/>
</dbReference>
<comment type="similarity">
    <text evidence="2 6">Belongs to the flagella basal body rod proteins family.</text>
</comment>
<accession>A0A2W5F956</accession>
<gene>
    <name evidence="8" type="primary">flgB</name>
    <name evidence="8" type="ORF">DI603_21595</name>
</gene>
<keyword evidence="8" id="KW-0282">Flagellum</keyword>
<comment type="subunit">
    <text evidence="6">The basal body constitutes a major portion of the flagellar organelle and consists of a number of rings mounted on a central rod.</text>
</comment>
<comment type="function">
    <text evidence="5 6">Structural component of flagellum, the bacterial motility apparatus. Part of the rod structure of flagellar basal body.</text>
</comment>
<feature type="domain" description="Flagellar basal body rod protein N-terminal" evidence="7">
    <location>
        <begin position="32"/>
        <end position="50"/>
    </location>
</feature>
<evidence type="ECO:0000256" key="4">
    <source>
        <dbReference type="ARBA" id="ARBA00023143"/>
    </source>
</evidence>
<protein>
    <recommendedName>
        <fullName evidence="3 6">Flagellar basal body rod protein FlgB</fullName>
    </recommendedName>
</protein>
<evidence type="ECO:0000256" key="6">
    <source>
        <dbReference type="PIRNR" id="PIRNR002889"/>
    </source>
</evidence>
<dbReference type="InterPro" id="IPR006300">
    <property type="entry name" value="FlgB"/>
</dbReference>
<reference evidence="8 9" key="1">
    <citation type="submission" date="2017-08" db="EMBL/GenBank/DDBJ databases">
        <title>Infants hospitalized years apart are colonized by the same room-sourced microbial strains.</title>
        <authorList>
            <person name="Brooks B."/>
            <person name="Olm M.R."/>
            <person name="Firek B.A."/>
            <person name="Baker R."/>
            <person name="Thomas B.C."/>
            <person name="Morowitz M.J."/>
            <person name="Banfield J.F."/>
        </authorList>
    </citation>
    <scope>NUCLEOTIDE SEQUENCE [LARGE SCALE GENOMIC DNA]</scope>
    <source>
        <strain evidence="8">S2_012_000_R2_81</strain>
    </source>
</reference>
<comment type="caution">
    <text evidence="8">The sequence shown here is derived from an EMBL/GenBank/DDBJ whole genome shotgun (WGS) entry which is preliminary data.</text>
</comment>
<evidence type="ECO:0000256" key="2">
    <source>
        <dbReference type="ARBA" id="ARBA00009677"/>
    </source>
</evidence>
<evidence type="ECO:0000256" key="5">
    <source>
        <dbReference type="ARBA" id="ARBA00024934"/>
    </source>
</evidence>
<keyword evidence="4 6" id="KW-0975">Bacterial flagellum</keyword>
<sequence length="148" mass="15975">MSDALRPITPVAATAAAGEDDWRATALRFRGQRQVLIASNIANADTPHFKARDMSFSAALDEAARSRPATSMAKTSPQHLTLALNAPRTTVEFAQFTKPAQDSLDGNTVDIEREQAAFAQNAILHQLAIASLDDEVKEFRQASAAPTR</sequence>
<evidence type="ECO:0000313" key="8">
    <source>
        <dbReference type="EMBL" id="PZP27542.1"/>
    </source>
</evidence>